<feature type="region of interest" description="Disordered" evidence="1">
    <location>
        <begin position="60"/>
        <end position="98"/>
    </location>
</feature>
<organism evidence="2">
    <name type="scientific">marine sediment metagenome</name>
    <dbReference type="NCBI Taxonomy" id="412755"/>
    <lineage>
        <taxon>unclassified sequences</taxon>
        <taxon>metagenomes</taxon>
        <taxon>ecological metagenomes</taxon>
    </lineage>
</organism>
<proteinExistence type="predicted"/>
<gene>
    <name evidence="2" type="ORF">LCGC14_2936770</name>
</gene>
<name>A0A0F9AA82_9ZZZZ</name>
<accession>A0A0F9AA82</accession>
<comment type="caution">
    <text evidence="2">The sequence shown here is derived from an EMBL/GenBank/DDBJ whole genome shotgun (WGS) entry which is preliminary data.</text>
</comment>
<dbReference type="EMBL" id="LAZR01058786">
    <property type="protein sequence ID" value="KKK69166.1"/>
    <property type="molecule type" value="Genomic_DNA"/>
</dbReference>
<evidence type="ECO:0000313" key="2">
    <source>
        <dbReference type="EMBL" id="KKK69166.1"/>
    </source>
</evidence>
<protein>
    <submittedName>
        <fullName evidence="2">Uncharacterized protein</fullName>
    </submittedName>
</protein>
<feature type="non-terminal residue" evidence="2">
    <location>
        <position position="98"/>
    </location>
</feature>
<sequence>MEEKPIWILEEEDKKEKALEVGDELLVLDESAPEGGEDITLLTEEESDRLAALNLDETLERERQKDSQEIEQWTKATDPSTTPLVRPSRQGLVLKGHT</sequence>
<reference evidence="2" key="1">
    <citation type="journal article" date="2015" name="Nature">
        <title>Complex archaea that bridge the gap between prokaryotes and eukaryotes.</title>
        <authorList>
            <person name="Spang A."/>
            <person name="Saw J.H."/>
            <person name="Jorgensen S.L."/>
            <person name="Zaremba-Niedzwiedzka K."/>
            <person name="Martijn J."/>
            <person name="Lind A.E."/>
            <person name="van Eijk R."/>
            <person name="Schleper C."/>
            <person name="Guy L."/>
            <person name="Ettema T.J."/>
        </authorList>
    </citation>
    <scope>NUCLEOTIDE SEQUENCE</scope>
</reference>
<evidence type="ECO:0000256" key="1">
    <source>
        <dbReference type="SAM" id="MobiDB-lite"/>
    </source>
</evidence>
<dbReference type="AlphaFoldDB" id="A0A0F9AA82"/>
<feature type="compositionally biased region" description="Polar residues" evidence="1">
    <location>
        <begin position="70"/>
        <end position="83"/>
    </location>
</feature>